<evidence type="ECO:0000256" key="2">
    <source>
        <dbReference type="SAM" id="MobiDB-lite"/>
    </source>
</evidence>
<gene>
    <name evidence="4" type="primary">LOC110787569</name>
</gene>
<evidence type="ECO:0000313" key="4">
    <source>
        <dbReference type="RefSeq" id="XP_056686965.1"/>
    </source>
</evidence>
<feature type="coiled-coil region" evidence="1">
    <location>
        <begin position="286"/>
        <end position="324"/>
    </location>
</feature>
<reference evidence="3" key="1">
    <citation type="journal article" date="2021" name="Nat. Commun.">
        <title>Genomic analyses provide insights into spinach domestication and the genetic basis of agronomic traits.</title>
        <authorList>
            <person name="Cai X."/>
            <person name="Sun X."/>
            <person name="Xu C."/>
            <person name="Sun H."/>
            <person name="Wang X."/>
            <person name="Ge C."/>
            <person name="Zhang Z."/>
            <person name="Wang Q."/>
            <person name="Fei Z."/>
            <person name="Jiao C."/>
            <person name="Wang Q."/>
        </authorList>
    </citation>
    <scope>NUCLEOTIDE SEQUENCE [LARGE SCALE GENOMIC DNA]</scope>
    <source>
        <strain evidence="3">cv. Varoflay</strain>
    </source>
</reference>
<reference evidence="4" key="2">
    <citation type="submission" date="2025-08" db="UniProtKB">
        <authorList>
            <consortium name="RefSeq"/>
        </authorList>
    </citation>
    <scope>IDENTIFICATION</scope>
    <source>
        <tissue evidence="4">Leaf</tissue>
    </source>
</reference>
<dbReference type="GeneID" id="110787569"/>
<dbReference type="Proteomes" id="UP000813463">
    <property type="component" value="Chromosome 6"/>
</dbReference>
<keyword evidence="1" id="KW-0175">Coiled coil</keyword>
<feature type="region of interest" description="Disordered" evidence="2">
    <location>
        <begin position="96"/>
        <end position="176"/>
    </location>
</feature>
<dbReference type="RefSeq" id="XP_056686965.1">
    <property type="nucleotide sequence ID" value="XM_056830987.1"/>
</dbReference>
<protein>
    <submittedName>
        <fullName evidence="4">Uncharacterized protein isoform X1</fullName>
    </submittedName>
</protein>
<keyword evidence="3" id="KW-1185">Reference proteome</keyword>
<feature type="compositionally biased region" description="Basic and acidic residues" evidence="2">
    <location>
        <begin position="130"/>
        <end position="139"/>
    </location>
</feature>
<evidence type="ECO:0000313" key="3">
    <source>
        <dbReference type="Proteomes" id="UP000813463"/>
    </source>
</evidence>
<proteinExistence type="predicted"/>
<organism evidence="3 4">
    <name type="scientific">Spinacia oleracea</name>
    <name type="common">Spinach</name>
    <dbReference type="NCBI Taxonomy" id="3562"/>
    <lineage>
        <taxon>Eukaryota</taxon>
        <taxon>Viridiplantae</taxon>
        <taxon>Streptophyta</taxon>
        <taxon>Embryophyta</taxon>
        <taxon>Tracheophyta</taxon>
        <taxon>Spermatophyta</taxon>
        <taxon>Magnoliopsida</taxon>
        <taxon>eudicotyledons</taxon>
        <taxon>Gunneridae</taxon>
        <taxon>Pentapetalae</taxon>
        <taxon>Caryophyllales</taxon>
        <taxon>Chenopodiaceae</taxon>
        <taxon>Chenopodioideae</taxon>
        <taxon>Anserineae</taxon>
        <taxon>Spinacia</taxon>
    </lineage>
</organism>
<sequence length="398" mass="45760">MAIMLYMFTSQKFDKMALMREQLRARLASSKTSVPEKNEGSMAKKFDRMTLMRAQLRARLASSKTSVPKQKEGLMAQKFDRMTLMRAQLRARLASGKMSFPKAPGQSKASPKAPRQRDEVMQDNMVEQDQGVHHTEDRVFSQVSGSPVLPGYKRMRTEEDESSSGPTTAFFLSDSRERQRRVVRSMNVLCRDADEDYLDSMDPTQEVNEMHQAWAEFSIRATSMMRRYRYFRELQDKVDELEASAKKHVPEVATVNAKITRLEGMYNLADSQAKADVKRIASLKNRNNGKKKIAALAIKVAKLKEELERAKESASASRQTHVDEWQKSEDGVTYLADVAQRSMDIGEKTTHDRMREALKRCFPEVDYNIVWDECEAIRLAEVDALAQEIYDLEHFRLY</sequence>
<accession>A0ABM3QUD6</accession>
<name>A0ABM3QUD6_SPIOL</name>
<evidence type="ECO:0000256" key="1">
    <source>
        <dbReference type="SAM" id="Coils"/>
    </source>
</evidence>